<protein>
    <submittedName>
        <fullName evidence="1">Alpha/beta hydrolase</fullName>
    </submittedName>
</protein>
<dbReference type="Pfam" id="PF05990">
    <property type="entry name" value="DUF900"/>
    <property type="match status" value="1"/>
</dbReference>
<proteinExistence type="predicted"/>
<dbReference type="GO" id="GO:0016787">
    <property type="term" value="F:hydrolase activity"/>
    <property type="evidence" value="ECO:0007669"/>
    <property type="project" value="UniProtKB-KW"/>
</dbReference>
<dbReference type="InterPro" id="IPR010297">
    <property type="entry name" value="DUF900_hydrolase"/>
</dbReference>
<gene>
    <name evidence="1" type="ORF">GCT13_33960</name>
</gene>
<reference evidence="1 2" key="1">
    <citation type="submission" date="2019-10" db="EMBL/GenBank/DDBJ databases">
        <title>Paraburkholderia sp. isolated from nodules of Mimosa pudica from Brazilian Atlantic Forest soils.</title>
        <authorList>
            <person name="Paulitsch F."/>
            <person name="Hungria M."/>
            <person name="Dall'Agnol R."/>
        </authorList>
    </citation>
    <scope>NUCLEOTIDE SEQUENCE [LARGE SCALE GENOMIC DNA]</scope>
    <source>
        <strain evidence="1 2">CNPSo 3157</strain>
    </source>
</reference>
<organism evidence="1 2">
    <name type="scientific">Paraburkholderia franconis</name>
    <dbReference type="NCBI Taxonomy" id="2654983"/>
    <lineage>
        <taxon>Bacteria</taxon>
        <taxon>Pseudomonadati</taxon>
        <taxon>Pseudomonadota</taxon>
        <taxon>Betaproteobacteria</taxon>
        <taxon>Burkholderiales</taxon>
        <taxon>Burkholderiaceae</taxon>
        <taxon>Paraburkholderia</taxon>
    </lineage>
</organism>
<comment type="caution">
    <text evidence="1">The sequence shown here is derived from an EMBL/GenBank/DDBJ whole genome shotgun (WGS) entry which is preliminary data.</text>
</comment>
<dbReference type="EMBL" id="WHNP01000049">
    <property type="protein sequence ID" value="MPW21748.1"/>
    <property type="molecule type" value="Genomic_DNA"/>
</dbReference>
<evidence type="ECO:0000313" key="2">
    <source>
        <dbReference type="Proteomes" id="UP000484381"/>
    </source>
</evidence>
<sequence>MDVSIPRNHGTAAIESPSVLRMEFHGDPDRDVSILQVALGPYEQFRAGMRTKALNAWTLSVLLFIHGYNVSFEDAAMRTAQMAYDLDFAGAPVFFMAVAG</sequence>
<evidence type="ECO:0000313" key="1">
    <source>
        <dbReference type="EMBL" id="MPW21748.1"/>
    </source>
</evidence>
<dbReference type="Proteomes" id="UP000484381">
    <property type="component" value="Unassembled WGS sequence"/>
</dbReference>
<keyword evidence="1" id="KW-0378">Hydrolase</keyword>
<accession>A0A7X1TJV3</accession>
<name>A0A7X1TJV3_9BURK</name>
<dbReference type="AlphaFoldDB" id="A0A7X1TJV3"/>
<keyword evidence="2" id="KW-1185">Reference proteome</keyword>